<protein>
    <recommendedName>
        <fullName evidence="4">Major facilitator superfamily (MFS) profile domain-containing protein</fullName>
    </recommendedName>
</protein>
<dbReference type="InterPro" id="IPR020846">
    <property type="entry name" value="MFS_dom"/>
</dbReference>
<reference evidence="5 6" key="1">
    <citation type="journal article" date="2017" name="G3 (Bethesda)">
        <title>First Draft Genome Sequence of the Pathogenic Fungus Lomentospora prolificans (Formerly Scedosporium prolificans).</title>
        <authorList>
            <person name="Luo R."/>
            <person name="Zimin A."/>
            <person name="Workman R."/>
            <person name="Fan Y."/>
            <person name="Pertea G."/>
            <person name="Grossman N."/>
            <person name="Wear M.P."/>
            <person name="Jia B."/>
            <person name="Miller H."/>
            <person name="Casadevall A."/>
            <person name="Timp W."/>
            <person name="Zhang S.X."/>
            <person name="Salzberg S.L."/>
        </authorList>
    </citation>
    <scope>NUCLEOTIDE SEQUENCE [LARGE SCALE GENOMIC DNA]</scope>
    <source>
        <strain evidence="5 6">JHH-5317</strain>
    </source>
</reference>
<dbReference type="FunCoup" id="A0A2N3MYC7">
    <property type="interactions" value="128"/>
</dbReference>
<dbReference type="InterPro" id="IPR036259">
    <property type="entry name" value="MFS_trans_sf"/>
</dbReference>
<dbReference type="AlphaFoldDB" id="A0A2N3MYC7"/>
<feature type="transmembrane region" description="Helical" evidence="3">
    <location>
        <begin position="365"/>
        <end position="385"/>
    </location>
</feature>
<feature type="transmembrane region" description="Helical" evidence="3">
    <location>
        <begin position="329"/>
        <end position="353"/>
    </location>
</feature>
<dbReference type="GO" id="GO:0000329">
    <property type="term" value="C:fungal-type vacuole membrane"/>
    <property type="evidence" value="ECO:0007669"/>
    <property type="project" value="TreeGrafter"/>
</dbReference>
<proteinExistence type="predicted"/>
<dbReference type="Proteomes" id="UP000233524">
    <property type="component" value="Unassembled WGS sequence"/>
</dbReference>
<comment type="subcellular location">
    <subcellularLocation>
        <location evidence="1">Membrane</location>
        <topology evidence="1">Multi-pass membrane protein</topology>
    </subcellularLocation>
</comment>
<feature type="transmembrane region" description="Helical" evidence="3">
    <location>
        <begin position="48"/>
        <end position="66"/>
    </location>
</feature>
<feature type="transmembrane region" description="Helical" evidence="3">
    <location>
        <begin position="166"/>
        <end position="185"/>
    </location>
</feature>
<evidence type="ECO:0000259" key="4">
    <source>
        <dbReference type="PROSITE" id="PS50850"/>
    </source>
</evidence>
<dbReference type="EMBL" id="NLAX01001623">
    <property type="protein sequence ID" value="PKS05175.1"/>
    <property type="molecule type" value="Genomic_DNA"/>
</dbReference>
<dbReference type="PANTHER" id="PTHR23520:SF5">
    <property type="entry name" value="TRANSPORTER, PUTATIVE (AFU_ORTHOLOGUE AFUA_3G04000)-RELATED"/>
    <property type="match status" value="1"/>
</dbReference>
<keyword evidence="3" id="KW-1133">Transmembrane helix</keyword>
<keyword evidence="3" id="KW-0472">Membrane</keyword>
<feature type="transmembrane region" description="Helical" evidence="3">
    <location>
        <begin position="441"/>
        <end position="463"/>
    </location>
</feature>
<dbReference type="GO" id="GO:0022857">
    <property type="term" value="F:transmembrane transporter activity"/>
    <property type="evidence" value="ECO:0007669"/>
    <property type="project" value="InterPro"/>
</dbReference>
<sequence>MASQQRQRSRSASLTKPAVWLYNESGIASVYDTGRDACLVILSRTCRMFAFGAVSLTIALFFAELGFSDFQIGLFMSLTLLGDVVLGLALTLMADGLGRRRVMLAGGLLMAVSGGVFFIFENFWVLLIAAVVGVVSASGGDFGPFRAIEESMLSHITTPKTRAHVLSWYITCSSLGSAVGTELAGRFVHVLKERKGWDLVRAYHATFLIYIVMGAMNMVFAFLMSRKCEIEKKPTESPDESAQGLLDESVQQDDDCVSHGQPSPVQRDAPKKSAGRFSQISSATRSAMYKLWFLLAIDSLADGMVNQTLTNYFLDRKFHLSKAALGDIMSTAMILATVSTVFAGPLCNYLGLLNTMVFTHIPSSAAVLLFPAPSGLVLTIILLYIRMGLNNMDQAPRAAFIAAIVKPDERTAVMGITSTLRTLAMTVGPSFTGILAGSERFWIAFVVGGALRLVYDVGLWAMFVNMRLHVHETASQDSAPPSGLDDEEAVPLETEPRNQHS</sequence>
<feature type="region of interest" description="Disordered" evidence="2">
    <location>
        <begin position="253"/>
        <end position="276"/>
    </location>
</feature>
<feature type="transmembrane region" description="Helical" evidence="3">
    <location>
        <begin position="205"/>
        <end position="224"/>
    </location>
</feature>
<comment type="caution">
    <text evidence="5">The sequence shown here is derived from an EMBL/GenBank/DDBJ whole genome shotgun (WGS) entry which is preliminary data.</text>
</comment>
<gene>
    <name evidence="5" type="ORF">jhhlp_008543</name>
</gene>
<evidence type="ECO:0000313" key="6">
    <source>
        <dbReference type="Proteomes" id="UP000233524"/>
    </source>
</evidence>
<feature type="transmembrane region" description="Helical" evidence="3">
    <location>
        <begin position="291"/>
        <end position="309"/>
    </location>
</feature>
<feature type="transmembrane region" description="Helical" evidence="3">
    <location>
        <begin position="126"/>
        <end position="145"/>
    </location>
</feature>
<feature type="region of interest" description="Disordered" evidence="2">
    <location>
        <begin position="475"/>
        <end position="501"/>
    </location>
</feature>
<evidence type="ECO:0000256" key="1">
    <source>
        <dbReference type="ARBA" id="ARBA00004141"/>
    </source>
</evidence>
<organism evidence="5 6">
    <name type="scientific">Lomentospora prolificans</name>
    <dbReference type="NCBI Taxonomy" id="41688"/>
    <lineage>
        <taxon>Eukaryota</taxon>
        <taxon>Fungi</taxon>
        <taxon>Dikarya</taxon>
        <taxon>Ascomycota</taxon>
        <taxon>Pezizomycotina</taxon>
        <taxon>Sordariomycetes</taxon>
        <taxon>Hypocreomycetidae</taxon>
        <taxon>Microascales</taxon>
        <taxon>Microascaceae</taxon>
        <taxon>Lomentospora</taxon>
    </lineage>
</organism>
<dbReference type="PANTHER" id="PTHR23520">
    <property type="entry name" value="TRANSPORTER, PUTATIVE (AFU_ORTHOLOGUE AFUA_3G04000)-RELATED"/>
    <property type="match status" value="1"/>
</dbReference>
<dbReference type="PROSITE" id="PS50850">
    <property type="entry name" value="MFS"/>
    <property type="match status" value="1"/>
</dbReference>
<dbReference type="InParanoid" id="A0A2N3MYC7"/>
<dbReference type="Gene3D" id="1.20.1250.20">
    <property type="entry name" value="MFS general substrate transporter like domains"/>
    <property type="match status" value="1"/>
</dbReference>
<name>A0A2N3MYC7_9PEZI</name>
<evidence type="ECO:0000256" key="2">
    <source>
        <dbReference type="SAM" id="MobiDB-lite"/>
    </source>
</evidence>
<feature type="transmembrane region" description="Helical" evidence="3">
    <location>
        <begin position="102"/>
        <end position="120"/>
    </location>
</feature>
<accession>A0A2N3MYC7</accession>
<dbReference type="STRING" id="41688.A0A2N3MYC7"/>
<evidence type="ECO:0000256" key="3">
    <source>
        <dbReference type="SAM" id="Phobius"/>
    </source>
</evidence>
<dbReference type="OrthoDB" id="10027823at2759"/>
<dbReference type="SUPFAM" id="SSF103473">
    <property type="entry name" value="MFS general substrate transporter"/>
    <property type="match status" value="1"/>
</dbReference>
<keyword evidence="6" id="KW-1185">Reference proteome</keyword>
<keyword evidence="3" id="KW-0812">Transmembrane</keyword>
<dbReference type="Pfam" id="PF07690">
    <property type="entry name" value="MFS_1"/>
    <property type="match status" value="2"/>
</dbReference>
<dbReference type="VEuPathDB" id="FungiDB:jhhlp_008543"/>
<evidence type="ECO:0000313" key="5">
    <source>
        <dbReference type="EMBL" id="PKS05175.1"/>
    </source>
</evidence>
<feature type="transmembrane region" description="Helical" evidence="3">
    <location>
        <begin position="72"/>
        <end position="90"/>
    </location>
</feature>
<feature type="domain" description="Major facilitator superfamily (MFS) profile" evidence="4">
    <location>
        <begin position="36"/>
        <end position="467"/>
    </location>
</feature>
<dbReference type="InterPro" id="IPR011701">
    <property type="entry name" value="MFS"/>
</dbReference>